<feature type="compositionally biased region" description="Basic and acidic residues" evidence="1">
    <location>
        <begin position="111"/>
        <end position="120"/>
    </location>
</feature>
<dbReference type="InterPro" id="IPR015035">
    <property type="entry name" value="DUF1918"/>
</dbReference>
<dbReference type="EMBL" id="JAGEMK010000010">
    <property type="protein sequence ID" value="MBO1753209.1"/>
    <property type="molecule type" value="Genomic_DNA"/>
</dbReference>
<dbReference type="SUPFAM" id="SSF50118">
    <property type="entry name" value="Cell growth inhibitor/plasmid maintenance toxic component"/>
    <property type="match status" value="1"/>
</dbReference>
<gene>
    <name evidence="3" type="ORF">J4G33_15485</name>
</gene>
<evidence type="ECO:0000259" key="2">
    <source>
        <dbReference type="Pfam" id="PF08940"/>
    </source>
</evidence>
<accession>A0A939LSA5</accession>
<dbReference type="InterPro" id="IPR038070">
    <property type="entry name" value="Rv2632c-like_sf"/>
</dbReference>
<reference evidence="3" key="1">
    <citation type="submission" date="2021-03" db="EMBL/GenBank/DDBJ databases">
        <title>Actinotalea soli sp. nov., isolated from soil.</title>
        <authorList>
            <person name="Ping W."/>
            <person name="Zhang J."/>
        </authorList>
    </citation>
    <scope>NUCLEOTIDE SEQUENCE</scope>
    <source>
        <strain evidence="3">BY-33</strain>
    </source>
</reference>
<comment type="caution">
    <text evidence="3">The sequence shown here is derived from an EMBL/GenBank/DDBJ whole genome shotgun (WGS) entry which is preliminary data.</text>
</comment>
<dbReference type="AlphaFoldDB" id="A0A939LSA5"/>
<dbReference type="Proteomes" id="UP000664209">
    <property type="component" value="Unassembled WGS sequence"/>
</dbReference>
<feature type="domain" description="DUF1918" evidence="2">
    <location>
        <begin position="1"/>
        <end position="58"/>
    </location>
</feature>
<dbReference type="Pfam" id="PF08940">
    <property type="entry name" value="DUF1918"/>
    <property type="match status" value="1"/>
</dbReference>
<sequence>MKASVGDRLVTASSVVDGPVRDGRVLELRHPDGSPPYLVEWSDTGERTLVFPGPDTHVEHYDPDDVVQASTPPAALTAWSVQVTIQRDGGRTTAHAVLTGGAPPTVTAVGEDGHATRNPDDPEAPAIGDEIAVARALRRLADRLVDAAESQIEQSTGRPAHVQG</sequence>
<dbReference type="InterPro" id="IPR015057">
    <property type="entry name" value="Rv2632c-like"/>
</dbReference>
<name>A0A939LSA5_9CELL</name>
<keyword evidence="4" id="KW-1185">Reference proteome</keyword>
<dbReference type="Pfam" id="PF08962">
    <property type="entry name" value="Rv2632c-like"/>
    <property type="match status" value="1"/>
</dbReference>
<dbReference type="RefSeq" id="WP_208056882.1">
    <property type="nucleotide sequence ID" value="NZ_JAGEMK010000010.1"/>
</dbReference>
<proteinExistence type="predicted"/>
<organism evidence="3 4">
    <name type="scientific">Actinotalea soli</name>
    <dbReference type="NCBI Taxonomy" id="2819234"/>
    <lineage>
        <taxon>Bacteria</taxon>
        <taxon>Bacillati</taxon>
        <taxon>Actinomycetota</taxon>
        <taxon>Actinomycetes</taxon>
        <taxon>Micrococcales</taxon>
        <taxon>Cellulomonadaceae</taxon>
        <taxon>Actinotalea</taxon>
    </lineage>
</organism>
<dbReference type="Gene3D" id="2.30.30.440">
    <property type="entry name" value="Domain of unknown function DUF1918"/>
    <property type="match status" value="1"/>
</dbReference>
<feature type="region of interest" description="Disordered" evidence="1">
    <location>
        <begin position="96"/>
        <end position="126"/>
    </location>
</feature>
<dbReference type="Gene3D" id="3.30.160.240">
    <property type="entry name" value="Rv1738"/>
    <property type="match status" value="1"/>
</dbReference>
<evidence type="ECO:0000313" key="3">
    <source>
        <dbReference type="EMBL" id="MBO1753209.1"/>
    </source>
</evidence>
<protein>
    <submittedName>
        <fullName evidence="3">DUF1876 family protein</fullName>
    </submittedName>
</protein>
<dbReference type="SUPFAM" id="SSF143212">
    <property type="entry name" value="Rv2632c-like"/>
    <property type="match status" value="1"/>
</dbReference>
<evidence type="ECO:0000256" key="1">
    <source>
        <dbReference type="SAM" id="MobiDB-lite"/>
    </source>
</evidence>
<evidence type="ECO:0000313" key="4">
    <source>
        <dbReference type="Proteomes" id="UP000664209"/>
    </source>
</evidence>